<dbReference type="SUPFAM" id="SSF56214">
    <property type="entry name" value="4'-phosphopantetheinyl transferase"/>
    <property type="match status" value="1"/>
</dbReference>
<feature type="domain" description="4'-phosphopantetheinyl transferase N-terminal" evidence="13">
    <location>
        <begin position="57"/>
        <end position="123"/>
    </location>
</feature>
<dbReference type="InterPro" id="IPR008278">
    <property type="entry name" value="4-PPantetheinyl_Trfase_dom"/>
</dbReference>
<evidence type="ECO:0000256" key="4">
    <source>
        <dbReference type="ARBA" id="ARBA00011503"/>
    </source>
</evidence>
<organism evidence="14 15">
    <name type="scientific">Vibrio tritonius</name>
    <dbReference type="NCBI Taxonomy" id="1435069"/>
    <lineage>
        <taxon>Bacteria</taxon>
        <taxon>Pseudomonadati</taxon>
        <taxon>Pseudomonadota</taxon>
        <taxon>Gammaproteobacteria</taxon>
        <taxon>Vibrionales</taxon>
        <taxon>Vibrionaceae</taxon>
        <taxon>Vibrio</taxon>
    </lineage>
</organism>
<sequence>MGHFIILLESQLDTSTLFSQEFSLLLPNTGVNGTMVRYCVEHFEPHMLEECPYVEPHLVFNSVKQRQIEHLAGRYCSNRALQTLFNTERSFLIGKGRHGQPLWPSSVVGSIAHSQDWAVAIVSQHAKWLGIDCEDIMTMETAQQISTMIAQPNELSLLSKCDLPFNYLLSLLFSAKESIYKAIYPQIEKILDFNVVSINKFDLENNFMKFKFSVELQKILNGVEEITVSYFFVEDSICTYVHELN</sequence>
<dbReference type="PANTHER" id="PTHR38096:SF1">
    <property type="entry name" value="ENTEROBACTIN SYNTHASE COMPONENT D"/>
    <property type="match status" value="1"/>
</dbReference>
<comment type="caution">
    <text evidence="14">The sequence shown here is derived from an EMBL/GenBank/DDBJ whole genome shotgun (WGS) entry which is preliminary data.</text>
</comment>
<comment type="catalytic activity">
    <reaction evidence="11">
        <text>apo-[peptidyl-carrier protein] + CoA = holo-[peptidyl-carrier protein] + adenosine 3',5'-bisphosphate + H(+)</text>
        <dbReference type="Rhea" id="RHEA:46228"/>
        <dbReference type="Rhea" id="RHEA-COMP:11479"/>
        <dbReference type="Rhea" id="RHEA-COMP:11480"/>
        <dbReference type="ChEBI" id="CHEBI:15378"/>
        <dbReference type="ChEBI" id="CHEBI:29999"/>
        <dbReference type="ChEBI" id="CHEBI:57287"/>
        <dbReference type="ChEBI" id="CHEBI:58343"/>
        <dbReference type="ChEBI" id="CHEBI:64479"/>
    </reaction>
</comment>
<name>A0ABS7YRN1_9VIBR</name>
<evidence type="ECO:0000256" key="8">
    <source>
        <dbReference type="ARBA" id="ARBA00029894"/>
    </source>
</evidence>
<keyword evidence="7" id="KW-0259">Enterobactin biosynthesis</keyword>
<proteinExistence type="inferred from homology"/>
<dbReference type="PANTHER" id="PTHR38096">
    <property type="entry name" value="ENTEROBACTIN SYNTHASE COMPONENT D"/>
    <property type="match status" value="1"/>
</dbReference>
<evidence type="ECO:0000259" key="12">
    <source>
        <dbReference type="Pfam" id="PF01648"/>
    </source>
</evidence>
<evidence type="ECO:0000313" key="15">
    <source>
        <dbReference type="Proteomes" id="UP001199044"/>
    </source>
</evidence>
<dbReference type="Proteomes" id="UP001199044">
    <property type="component" value="Unassembled WGS sequence"/>
</dbReference>
<feature type="domain" description="4'-phosphopantetheinyl transferase" evidence="12">
    <location>
        <begin position="129"/>
        <end position="209"/>
    </location>
</feature>
<evidence type="ECO:0000313" key="14">
    <source>
        <dbReference type="EMBL" id="MCA2018326.1"/>
    </source>
</evidence>
<evidence type="ECO:0000256" key="2">
    <source>
        <dbReference type="ARBA" id="ARBA00004993"/>
    </source>
</evidence>
<comment type="subunit">
    <text evidence="4">EntB, EntD, EntE, and EntF form a multienzyme complex called enterobactin synthase.</text>
</comment>
<reference evidence="15" key="1">
    <citation type="submission" date="2023-07" db="EMBL/GenBank/DDBJ databases">
        <title>Molecular identification of indigenous halophilic bacteria isolated from red sea cost, biodegradation of synthetic dyes and assessment of degraded metabolite toxicity.</title>
        <authorList>
            <person name="Chaieb K."/>
            <person name="Altayb H.N."/>
        </authorList>
    </citation>
    <scope>NUCLEOTIDE SEQUENCE [LARGE SCALE GENOMIC DNA]</scope>
    <source>
        <strain evidence="15">K20</strain>
    </source>
</reference>
<evidence type="ECO:0000256" key="6">
    <source>
        <dbReference type="ARBA" id="ARBA00022679"/>
    </source>
</evidence>
<evidence type="ECO:0000256" key="1">
    <source>
        <dbReference type="ARBA" id="ARBA00003937"/>
    </source>
</evidence>
<gene>
    <name evidence="14" type="ORF">LDJ79_19570</name>
</gene>
<dbReference type="RefSeq" id="WP_225251792.1">
    <property type="nucleotide sequence ID" value="NZ_JAIWIU010000166.1"/>
</dbReference>
<dbReference type="EMBL" id="JAIWIU010000166">
    <property type="protein sequence ID" value="MCA2018326.1"/>
    <property type="molecule type" value="Genomic_DNA"/>
</dbReference>
<comment type="similarity">
    <text evidence="3">Belongs to the P-Pant transferase superfamily. EntD family.</text>
</comment>
<dbReference type="Pfam" id="PF17837">
    <property type="entry name" value="4PPT_N"/>
    <property type="match status" value="1"/>
</dbReference>
<protein>
    <recommendedName>
        <fullName evidence="5">Enterobactin synthase component D</fullName>
    </recommendedName>
    <alternativeName>
        <fullName evidence="8">4'-phosphopantetheinyl transferase EntD</fullName>
    </alternativeName>
    <alternativeName>
        <fullName evidence="9">Enterochelin synthase D</fullName>
    </alternativeName>
</protein>
<evidence type="ECO:0000256" key="7">
    <source>
        <dbReference type="ARBA" id="ARBA00023191"/>
    </source>
</evidence>
<dbReference type="Pfam" id="PF01648">
    <property type="entry name" value="ACPS"/>
    <property type="match status" value="1"/>
</dbReference>
<dbReference type="InterPro" id="IPR037143">
    <property type="entry name" value="4-PPantetheinyl_Trfase_dom_sf"/>
</dbReference>
<evidence type="ECO:0000256" key="3">
    <source>
        <dbReference type="ARBA" id="ARBA00008342"/>
    </source>
</evidence>
<dbReference type="GO" id="GO:0016740">
    <property type="term" value="F:transferase activity"/>
    <property type="evidence" value="ECO:0007669"/>
    <property type="project" value="UniProtKB-KW"/>
</dbReference>
<evidence type="ECO:0000259" key="13">
    <source>
        <dbReference type="Pfam" id="PF17837"/>
    </source>
</evidence>
<accession>A0ABS7YRN1</accession>
<evidence type="ECO:0000256" key="5">
    <source>
        <dbReference type="ARBA" id="ARBA00019087"/>
    </source>
</evidence>
<comment type="pathway">
    <text evidence="2">Siderophore biosynthesis; enterobactin biosynthesis.</text>
</comment>
<keyword evidence="6 14" id="KW-0808">Transferase</keyword>
<evidence type="ECO:0000256" key="9">
    <source>
        <dbReference type="ARBA" id="ARBA00031996"/>
    </source>
</evidence>
<evidence type="ECO:0000256" key="10">
    <source>
        <dbReference type="ARBA" id="ARBA00049176"/>
    </source>
</evidence>
<keyword evidence="15" id="KW-1185">Reference proteome</keyword>
<dbReference type="InterPro" id="IPR003542">
    <property type="entry name" value="Enbac_synth_compD-like"/>
</dbReference>
<comment type="catalytic activity">
    <reaction evidence="10">
        <text>apo-[aryl-carrier protein] + CoA = holo-[aryl-carrier protein] + adenosine 3',5'-bisphosphate + H(+)</text>
        <dbReference type="Rhea" id="RHEA:48404"/>
        <dbReference type="Rhea" id="RHEA-COMP:15903"/>
        <dbReference type="Rhea" id="RHEA-COMP:17557"/>
        <dbReference type="ChEBI" id="CHEBI:15378"/>
        <dbReference type="ChEBI" id="CHEBI:29999"/>
        <dbReference type="ChEBI" id="CHEBI:57287"/>
        <dbReference type="ChEBI" id="CHEBI:58343"/>
        <dbReference type="ChEBI" id="CHEBI:64479"/>
    </reaction>
</comment>
<dbReference type="PRINTS" id="PR01399">
    <property type="entry name" value="ENTSNTHTASED"/>
</dbReference>
<dbReference type="InterPro" id="IPR041354">
    <property type="entry name" value="4PPT_N"/>
</dbReference>
<comment type="function">
    <text evidence="1">Involved in the biosynthesis of the siderophore enterobactin (enterochelin), which is a macrocyclic trimeric lactone of N-(2,3-dihydroxybenzoyl)-serine. The serine trilactone serves as a scaffolding for the three catechol functionalities that provide hexadentate coordination for the tightly ligated iron(2+) atoms. Plays an essential role in the assembly of the enterobactin by catalyzing the transfer of the 4'-phosphopantetheine (Ppant) moiety from coenzyme A to the apo-domains of both EntB (ArCP domain) and EntF (PCP domain) to yield their holo-forms which make them competent for the activation of 2,3-dihydroxybenzoate (DHB) and L-serine, respectively.</text>
</comment>
<dbReference type="Gene3D" id="3.90.470.20">
    <property type="entry name" value="4'-phosphopantetheinyl transferase domain"/>
    <property type="match status" value="1"/>
</dbReference>
<evidence type="ECO:0000256" key="11">
    <source>
        <dbReference type="ARBA" id="ARBA00049191"/>
    </source>
</evidence>